<keyword evidence="3" id="KW-1185">Reference proteome</keyword>
<dbReference type="OrthoDB" id="7510033at2"/>
<reference evidence="2 3" key="1">
    <citation type="submission" date="2019-12" db="EMBL/GenBank/DDBJ databases">
        <title>Genomic-based taxomic classification of the family Erythrobacteraceae.</title>
        <authorList>
            <person name="Xu L."/>
        </authorList>
    </citation>
    <scope>NUCLEOTIDE SEQUENCE [LARGE SCALE GENOMIC DNA]</scope>
    <source>
        <strain evidence="2 3">DSM 18604</strain>
    </source>
</reference>
<dbReference type="InterPro" id="IPR037401">
    <property type="entry name" value="SnoaL-like"/>
</dbReference>
<protein>
    <recommendedName>
        <fullName evidence="1">SnoaL-like domain-containing protein</fullName>
    </recommendedName>
</protein>
<name>A0A845AGE3_9SPHN</name>
<organism evidence="2 3">
    <name type="scientific">Altericroceibacterium indicum</name>
    <dbReference type="NCBI Taxonomy" id="374177"/>
    <lineage>
        <taxon>Bacteria</taxon>
        <taxon>Pseudomonadati</taxon>
        <taxon>Pseudomonadota</taxon>
        <taxon>Alphaproteobacteria</taxon>
        <taxon>Sphingomonadales</taxon>
        <taxon>Erythrobacteraceae</taxon>
        <taxon>Altericroceibacterium</taxon>
    </lineage>
</organism>
<evidence type="ECO:0000313" key="3">
    <source>
        <dbReference type="Proteomes" id="UP000460561"/>
    </source>
</evidence>
<evidence type="ECO:0000313" key="2">
    <source>
        <dbReference type="EMBL" id="MXP26198.1"/>
    </source>
</evidence>
<dbReference type="Proteomes" id="UP000460561">
    <property type="component" value="Unassembled WGS sequence"/>
</dbReference>
<sequence length="176" mass="20137">MTANAISQNYDDAYARDRAEIEDLMARYLFALDWNDLDTFIEMFTDDAEFEYARGTAYGKANILETVTGFKKVIGERYKDEDGNPAVLRHVLAQTTIRIEGERAWTRAFWYEMANDGPGKTLKMGTFGLYEDELVKVDGAWKFSKRRILNEFLPGRESSKENPVLAMDQAALVAHK</sequence>
<dbReference type="AlphaFoldDB" id="A0A845AGE3"/>
<gene>
    <name evidence="2" type="ORF">GRI39_09135</name>
</gene>
<dbReference type="EMBL" id="WTYQ01000003">
    <property type="protein sequence ID" value="MXP26198.1"/>
    <property type="molecule type" value="Genomic_DNA"/>
</dbReference>
<dbReference type="RefSeq" id="WP_160739408.1">
    <property type="nucleotide sequence ID" value="NZ_WTYQ01000003.1"/>
</dbReference>
<dbReference type="CDD" id="cd00531">
    <property type="entry name" value="NTF2_like"/>
    <property type="match status" value="1"/>
</dbReference>
<dbReference type="Gene3D" id="3.10.450.50">
    <property type="match status" value="1"/>
</dbReference>
<comment type="caution">
    <text evidence="2">The sequence shown here is derived from an EMBL/GenBank/DDBJ whole genome shotgun (WGS) entry which is preliminary data.</text>
</comment>
<feature type="domain" description="SnoaL-like" evidence="1">
    <location>
        <begin position="15"/>
        <end position="147"/>
    </location>
</feature>
<dbReference type="SUPFAM" id="SSF54427">
    <property type="entry name" value="NTF2-like"/>
    <property type="match status" value="1"/>
</dbReference>
<accession>A0A845AGE3</accession>
<dbReference type="InterPro" id="IPR032710">
    <property type="entry name" value="NTF2-like_dom_sf"/>
</dbReference>
<dbReference type="Pfam" id="PF13577">
    <property type="entry name" value="SnoaL_4"/>
    <property type="match status" value="1"/>
</dbReference>
<proteinExistence type="predicted"/>
<evidence type="ECO:0000259" key="1">
    <source>
        <dbReference type="Pfam" id="PF13577"/>
    </source>
</evidence>